<evidence type="ECO:0000313" key="5">
    <source>
        <dbReference type="Proteomes" id="UP000253501"/>
    </source>
</evidence>
<keyword evidence="1" id="KW-0092">Biotin</keyword>
<evidence type="ECO:0000256" key="2">
    <source>
        <dbReference type="PROSITE-ProRule" id="PRU00409"/>
    </source>
</evidence>
<dbReference type="InterPro" id="IPR050856">
    <property type="entry name" value="Biotin_carboxylase_complex"/>
</dbReference>
<keyword evidence="2" id="KW-0547">Nucleotide-binding</keyword>
<dbReference type="InterPro" id="IPR011761">
    <property type="entry name" value="ATP-grasp"/>
</dbReference>
<evidence type="ECO:0000256" key="1">
    <source>
        <dbReference type="ARBA" id="ARBA00023267"/>
    </source>
</evidence>
<evidence type="ECO:0000259" key="3">
    <source>
        <dbReference type="PROSITE" id="PS50975"/>
    </source>
</evidence>
<dbReference type="RefSeq" id="WP_114136446.1">
    <property type="nucleotide sequence ID" value="NZ_QDHA01000195.1"/>
</dbReference>
<dbReference type="PROSITE" id="PS00867">
    <property type="entry name" value="CPSASE_2"/>
    <property type="match status" value="1"/>
</dbReference>
<dbReference type="GO" id="GO:0046872">
    <property type="term" value="F:metal ion binding"/>
    <property type="evidence" value="ECO:0007669"/>
    <property type="project" value="InterPro"/>
</dbReference>
<name>A0A367P5Z7_CUPNE</name>
<dbReference type="PROSITE" id="PS50975">
    <property type="entry name" value="ATP_GRASP"/>
    <property type="match status" value="1"/>
</dbReference>
<organism evidence="4 5">
    <name type="scientific">Cupriavidus necator</name>
    <name type="common">Alcaligenes eutrophus</name>
    <name type="synonym">Ralstonia eutropha</name>
    <dbReference type="NCBI Taxonomy" id="106590"/>
    <lineage>
        <taxon>Bacteria</taxon>
        <taxon>Pseudomonadati</taxon>
        <taxon>Pseudomonadota</taxon>
        <taxon>Betaproteobacteria</taxon>
        <taxon>Burkholderiales</taxon>
        <taxon>Burkholderiaceae</taxon>
        <taxon>Cupriavidus</taxon>
    </lineage>
</organism>
<protein>
    <submittedName>
        <fullName evidence="4">ATP-grasp domain-containing protein</fullName>
    </submittedName>
</protein>
<sequence>PVLLKASAGGGGKGMRVVEAGDAFEAALASVKREASASFGDDKVLVEKYLTRPRHIEIQVFADTHGNCVYLFERDCSVQRRHQKVLEEAPAPGMTGERRRAMGEAAVAAAKAVGYVGAGTVEFIANQDGSFYFMEMNTRLQVEHPVTEMITGQDLVEWQLRVAAGEALPLTQDQLR</sequence>
<dbReference type="SUPFAM" id="SSF56059">
    <property type="entry name" value="Glutathione synthetase ATP-binding domain-like"/>
    <property type="match status" value="1"/>
</dbReference>
<accession>A0A367P5Z7</accession>
<feature type="non-terminal residue" evidence="4">
    <location>
        <position position="1"/>
    </location>
</feature>
<gene>
    <name evidence="4" type="ORF">DDK22_38385</name>
</gene>
<evidence type="ECO:0000313" key="4">
    <source>
        <dbReference type="EMBL" id="RCJ03248.1"/>
    </source>
</evidence>
<feature type="non-terminal residue" evidence="4">
    <location>
        <position position="176"/>
    </location>
</feature>
<feature type="domain" description="ATP-grasp" evidence="3">
    <location>
        <begin position="1"/>
        <end position="164"/>
    </location>
</feature>
<dbReference type="GO" id="GO:0005524">
    <property type="term" value="F:ATP binding"/>
    <property type="evidence" value="ECO:0007669"/>
    <property type="project" value="UniProtKB-UniRule"/>
</dbReference>
<dbReference type="InterPro" id="IPR013815">
    <property type="entry name" value="ATP_grasp_subdomain_1"/>
</dbReference>
<comment type="caution">
    <text evidence="4">The sequence shown here is derived from an EMBL/GenBank/DDBJ whole genome shotgun (WGS) entry which is preliminary data.</text>
</comment>
<dbReference type="Pfam" id="PF02786">
    <property type="entry name" value="CPSase_L_D2"/>
    <property type="match status" value="1"/>
</dbReference>
<dbReference type="PANTHER" id="PTHR18866:SF33">
    <property type="entry name" value="METHYLCROTONOYL-COA CARBOXYLASE SUBUNIT ALPHA, MITOCHONDRIAL-RELATED"/>
    <property type="match status" value="1"/>
</dbReference>
<proteinExistence type="predicted"/>
<dbReference type="EMBL" id="QDHA01000195">
    <property type="protein sequence ID" value="RCJ03248.1"/>
    <property type="molecule type" value="Genomic_DNA"/>
</dbReference>
<reference evidence="4 5" key="1">
    <citation type="submission" date="2018-04" db="EMBL/GenBank/DDBJ databases">
        <title>Cupriavidus necator CR12 genome sequencing and assembly.</title>
        <authorList>
            <person name="Ben Fekih I."/>
            <person name="Mazhar H.S."/>
            <person name="Bello S.K."/>
            <person name="Rensing C."/>
        </authorList>
    </citation>
    <scope>NUCLEOTIDE SEQUENCE [LARGE SCALE GENOMIC DNA]</scope>
    <source>
        <strain evidence="4 5">CR12</strain>
    </source>
</reference>
<dbReference type="PANTHER" id="PTHR18866">
    <property type="entry name" value="CARBOXYLASE:PYRUVATE/ACETYL-COA/PROPIONYL-COA CARBOXYLASE"/>
    <property type="match status" value="1"/>
</dbReference>
<dbReference type="AlphaFoldDB" id="A0A367P5Z7"/>
<dbReference type="Gene3D" id="3.30.470.20">
    <property type="entry name" value="ATP-grasp fold, B domain"/>
    <property type="match status" value="1"/>
</dbReference>
<dbReference type="Proteomes" id="UP000253501">
    <property type="component" value="Unassembled WGS sequence"/>
</dbReference>
<keyword evidence="2" id="KW-0067">ATP-binding</keyword>
<dbReference type="Gene3D" id="3.30.1490.20">
    <property type="entry name" value="ATP-grasp fold, A domain"/>
    <property type="match status" value="1"/>
</dbReference>
<dbReference type="InterPro" id="IPR005479">
    <property type="entry name" value="CPAse_ATP-bd"/>
</dbReference>